<evidence type="ECO:0000313" key="7">
    <source>
        <dbReference type="EMBL" id="KVW97144.1"/>
    </source>
</evidence>
<dbReference type="PIRSF" id="PIRSF016821">
    <property type="entry name" value="HSP15"/>
    <property type="match status" value="1"/>
</dbReference>
<dbReference type="OrthoDB" id="9797176at2"/>
<dbReference type="GO" id="GO:0003677">
    <property type="term" value="F:DNA binding"/>
    <property type="evidence" value="ECO:0007669"/>
    <property type="project" value="UniProtKB-KW"/>
</dbReference>
<dbReference type="STRING" id="1123392.GCA_000376425_01666"/>
<dbReference type="GO" id="GO:0043023">
    <property type="term" value="F:ribosomal large subunit binding"/>
    <property type="evidence" value="ECO:0007669"/>
    <property type="project" value="InterPro"/>
</dbReference>
<dbReference type="RefSeq" id="WP_059752538.1">
    <property type="nucleotide sequence ID" value="NZ_LDUG01000017.1"/>
</dbReference>
<keyword evidence="2 4" id="KW-0694">RNA-binding</keyword>
<dbReference type="CDD" id="cd00165">
    <property type="entry name" value="S4"/>
    <property type="match status" value="1"/>
</dbReference>
<proteinExistence type="inferred from homology"/>
<evidence type="ECO:0000256" key="1">
    <source>
        <dbReference type="ARBA" id="ARBA00008396"/>
    </source>
</evidence>
<feature type="compositionally biased region" description="Basic residues" evidence="5">
    <location>
        <begin position="118"/>
        <end position="133"/>
    </location>
</feature>
<dbReference type="InterPro" id="IPR002942">
    <property type="entry name" value="S4_RNA-bd"/>
</dbReference>
<evidence type="ECO:0000313" key="8">
    <source>
        <dbReference type="Proteomes" id="UP000064243"/>
    </source>
</evidence>
<sequence>MKEPNKTLLDKMRLDKWLWAARFFKTRSLATQAIEQGRVNLAGERVKPAREVRPGDRLNLHVGDSDWTITVRALSMQRGPAPVAQALYEEDAASHARRQQQVSERELAASPAAAIKGRPTKRDRRLIHRFTDE</sequence>
<dbReference type="AlphaFoldDB" id="A0A125BD03"/>
<protein>
    <submittedName>
        <fullName evidence="7">RNA-binding protein</fullName>
    </submittedName>
</protein>
<dbReference type="Pfam" id="PF01479">
    <property type="entry name" value="S4"/>
    <property type="match status" value="1"/>
</dbReference>
<evidence type="ECO:0000256" key="2">
    <source>
        <dbReference type="ARBA" id="ARBA00022884"/>
    </source>
</evidence>
<dbReference type="GO" id="GO:0034605">
    <property type="term" value="P:cellular response to heat"/>
    <property type="evidence" value="ECO:0007669"/>
    <property type="project" value="InterPro"/>
</dbReference>
<dbReference type="PROSITE" id="PS50889">
    <property type="entry name" value="S4"/>
    <property type="match status" value="1"/>
</dbReference>
<reference evidence="7 8" key="1">
    <citation type="journal article" date="2015" name="Appl. Environ. Microbiol.">
        <title>Aerobic and Anaerobic Thiosulfate Oxidation by a Cold-Adapted, Subglacial Chemoautotroph.</title>
        <authorList>
            <person name="Harrold Z.R."/>
            <person name="Skidmore M.L."/>
            <person name="Hamilton T.L."/>
            <person name="Desch L."/>
            <person name="Amada K."/>
            <person name="van Gelder W."/>
            <person name="Glover K."/>
            <person name="Roden E.E."/>
            <person name="Boyd E.S."/>
        </authorList>
    </citation>
    <scope>NUCLEOTIDE SEQUENCE [LARGE SCALE GENOMIC DNA]</scope>
    <source>
        <strain evidence="7 8">RG</strain>
    </source>
</reference>
<accession>A0A125BD03</accession>
<name>A0A125BD03_THIDE</name>
<keyword evidence="8" id="KW-1185">Reference proteome</keyword>
<dbReference type="InterPro" id="IPR025708">
    <property type="entry name" value="HSP15"/>
</dbReference>
<dbReference type="InterPro" id="IPR036986">
    <property type="entry name" value="S4_RNA-bd_sf"/>
</dbReference>
<comment type="similarity">
    <text evidence="1">Belongs to the HSP15 family.</text>
</comment>
<evidence type="ECO:0000256" key="4">
    <source>
        <dbReference type="PROSITE-ProRule" id="PRU00182"/>
    </source>
</evidence>
<organism evidence="7 8">
    <name type="scientific">Thiobacillus denitrificans</name>
    <dbReference type="NCBI Taxonomy" id="36861"/>
    <lineage>
        <taxon>Bacteria</taxon>
        <taxon>Pseudomonadati</taxon>
        <taxon>Pseudomonadota</taxon>
        <taxon>Betaproteobacteria</taxon>
        <taxon>Nitrosomonadales</taxon>
        <taxon>Thiobacillaceae</taxon>
        <taxon>Thiobacillus</taxon>
    </lineage>
</organism>
<dbReference type="GO" id="GO:0003727">
    <property type="term" value="F:single-stranded RNA binding"/>
    <property type="evidence" value="ECO:0007669"/>
    <property type="project" value="InterPro"/>
</dbReference>
<evidence type="ECO:0000256" key="3">
    <source>
        <dbReference type="ARBA" id="ARBA00023125"/>
    </source>
</evidence>
<gene>
    <name evidence="7" type="ORF">ABW22_04825</name>
</gene>
<feature type="domain" description="RNA-binding S4" evidence="6">
    <location>
        <begin position="12"/>
        <end position="73"/>
    </location>
</feature>
<feature type="region of interest" description="Disordered" evidence="5">
    <location>
        <begin position="94"/>
        <end position="133"/>
    </location>
</feature>
<dbReference type="SUPFAM" id="SSF55174">
    <property type="entry name" value="Alpha-L RNA-binding motif"/>
    <property type="match status" value="1"/>
</dbReference>
<dbReference type="EMBL" id="LDUG01000017">
    <property type="protein sequence ID" value="KVW97144.1"/>
    <property type="molecule type" value="Genomic_DNA"/>
</dbReference>
<comment type="caution">
    <text evidence="7">The sequence shown here is derived from an EMBL/GenBank/DDBJ whole genome shotgun (WGS) entry which is preliminary data.</text>
</comment>
<dbReference type="PATRIC" id="fig|36861.3.peg.422"/>
<evidence type="ECO:0000256" key="5">
    <source>
        <dbReference type="SAM" id="MobiDB-lite"/>
    </source>
</evidence>
<dbReference type="SMART" id="SM00363">
    <property type="entry name" value="S4"/>
    <property type="match status" value="1"/>
</dbReference>
<evidence type="ECO:0000259" key="6">
    <source>
        <dbReference type="SMART" id="SM00363"/>
    </source>
</evidence>
<dbReference type="Gene3D" id="3.10.290.10">
    <property type="entry name" value="RNA-binding S4 domain"/>
    <property type="match status" value="1"/>
</dbReference>
<dbReference type="Proteomes" id="UP000064243">
    <property type="component" value="Unassembled WGS sequence"/>
</dbReference>
<keyword evidence="3" id="KW-0238">DNA-binding</keyword>